<comment type="caution">
    <text evidence="1">The sequence shown here is derived from an EMBL/GenBank/DDBJ whole genome shotgun (WGS) entry which is preliminary data.</text>
</comment>
<organism evidence="1 2">
    <name type="scientific">Roseomonas haemaphysalidis</name>
    <dbReference type="NCBI Taxonomy" id="2768162"/>
    <lineage>
        <taxon>Bacteria</taxon>
        <taxon>Pseudomonadati</taxon>
        <taxon>Pseudomonadota</taxon>
        <taxon>Alphaproteobacteria</taxon>
        <taxon>Acetobacterales</taxon>
        <taxon>Roseomonadaceae</taxon>
        <taxon>Roseomonas</taxon>
    </lineage>
</organism>
<reference evidence="1 2" key="1">
    <citation type="submission" date="2020-09" db="EMBL/GenBank/DDBJ databases">
        <title>Roseomonas.</title>
        <authorList>
            <person name="Zhu W."/>
        </authorList>
    </citation>
    <scope>NUCLEOTIDE SEQUENCE [LARGE SCALE GENOMIC DNA]</scope>
    <source>
        <strain evidence="1 2">573</strain>
    </source>
</reference>
<dbReference type="Proteomes" id="UP001518989">
    <property type="component" value="Unassembled WGS sequence"/>
</dbReference>
<dbReference type="EMBL" id="JACTNG010000001">
    <property type="protein sequence ID" value="MBO1077583.1"/>
    <property type="molecule type" value="Genomic_DNA"/>
</dbReference>
<accession>A0ABS3KLY0</accession>
<dbReference type="RefSeq" id="WP_207415007.1">
    <property type="nucleotide sequence ID" value="NZ_CP061177.1"/>
</dbReference>
<sequence length="78" mass="8680">MTCKLTWTSRDGAMRSPDMMFNAYEDAVREVGSAVRMFDQGDVIVLTDAGRVMLRIRCEKSPTSALAASHLPSYGYDE</sequence>
<name>A0ABS3KLY0_9PROT</name>
<proteinExistence type="predicted"/>
<protein>
    <submittedName>
        <fullName evidence="1">Uncharacterized protein</fullName>
    </submittedName>
</protein>
<keyword evidence="2" id="KW-1185">Reference proteome</keyword>
<gene>
    <name evidence="1" type="ORF">IAI61_00965</name>
</gene>
<evidence type="ECO:0000313" key="2">
    <source>
        <dbReference type="Proteomes" id="UP001518989"/>
    </source>
</evidence>
<evidence type="ECO:0000313" key="1">
    <source>
        <dbReference type="EMBL" id="MBO1077583.1"/>
    </source>
</evidence>